<evidence type="ECO:0000256" key="7">
    <source>
        <dbReference type="ARBA" id="ARBA00023004"/>
    </source>
</evidence>
<dbReference type="GO" id="GO:0016705">
    <property type="term" value="F:oxidoreductase activity, acting on paired donors, with incorporation or reduction of molecular oxygen"/>
    <property type="evidence" value="ECO:0007669"/>
    <property type="project" value="InterPro"/>
</dbReference>
<feature type="binding site" description="axial binding residue" evidence="9">
    <location>
        <position position="471"/>
    </location>
    <ligand>
        <name>heme</name>
        <dbReference type="ChEBI" id="CHEBI:30413"/>
    </ligand>
    <ligandPart>
        <name>Fe</name>
        <dbReference type="ChEBI" id="CHEBI:18248"/>
    </ligandPart>
</feature>
<evidence type="ECO:0000256" key="1">
    <source>
        <dbReference type="ARBA" id="ARBA00001971"/>
    </source>
</evidence>
<comment type="pathway">
    <text evidence="2">Secondary metabolite biosynthesis.</text>
</comment>
<evidence type="ECO:0000256" key="2">
    <source>
        <dbReference type="ARBA" id="ARBA00005179"/>
    </source>
</evidence>
<evidence type="ECO:0000256" key="5">
    <source>
        <dbReference type="ARBA" id="ARBA00022723"/>
    </source>
</evidence>
<dbReference type="OrthoDB" id="1470350at2759"/>
<dbReference type="PANTHER" id="PTHR24305">
    <property type="entry name" value="CYTOCHROME P450"/>
    <property type="match status" value="1"/>
</dbReference>
<dbReference type="InParanoid" id="A0A165HQ01"/>
<keyword evidence="8" id="KW-0503">Monooxygenase</keyword>
<dbReference type="PRINTS" id="PR00463">
    <property type="entry name" value="EP450I"/>
</dbReference>
<keyword evidence="11" id="KW-1185">Reference proteome</keyword>
<dbReference type="InterPro" id="IPR036396">
    <property type="entry name" value="Cyt_P450_sf"/>
</dbReference>
<keyword evidence="6" id="KW-0560">Oxidoreductase</keyword>
<dbReference type="STRING" id="1314781.A0A165HQ01"/>
<dbReference type="InterPro" id="IPR002401">
    <property type="entry name" value="Cyt_P450_E_grp-I"/>
</dbReference>
<evidence type="ECO:0000256" key="3">
    <source>
        <dbReference type="ARBA" id="ARBA00010617"/>
    </source>
</evidence>
<dbReference type="Gene3D" id="1.10.630.10">
    <property type="entry name" value="Cytochrome P450"/>
    <property type="match status" value="1"/>
</dbReference>
<dbReference type="EMBL" id="KV426011">
    <property type="protein sequence ID" value="KZV92295.1"/>
    <property type="molecule type" value="Genomic_DNA"/>
</dbReference>
<dbReference type="GO" id="GO:0020037">
    <property type="term" value="F:heme binding"/>
    <property type="evidence" value="ECO:0007669"/>
    <property type="project" value="InterPro"/>
</dbReference>
<proteinExistence type="inferred from homology"/>
<evidence type="ECO:0000313" key="11">
    <source>
        <dbReference type="Proteomes" id="UP000077266"/>
    </source>
</evidence>
<name>A0A165HQ01_EXIGL</name>
<comment type="similarity">
    <text evidence="3">Belongs to the cytochrome P450 family.</text>
</comment>
<evidence type="ECO:0000256" key="4">
    <source>
        <dbReference type="ARBA" id="ARBA00022617"/>
    </source>
</evidence>
<dbReference type="PANTHER" id="PTHR24305:SF166">
    <property type="entry name" value="CYTOCHROME P450 12A4, MITOCHONDRIAL-RELATED"/>
    <property type="match status" value="1"/>
</dbReference>
<keyword evidence="7 9" id="KW-0408">Iron</keyword>
<organism evidence="10 11">
    <name type="scientific">Exidia glandulosa HHB12029</name>
    <dbReference type="NCBI Taxonomy" id="1314781"/>
    <lineage>
        <taxon>Eukaryota</taxon>
        <taxon>Fungi</taxon>
        <taxon>Dikarya</taxon>
        <taxon>Basidiomycota</taxon>
        <taxon>Agaricomycotina</taxon>
        <taxon>Agaricomycetes</taxon>
        <taxon>Auriculariales</taxon>
        <taxon>Exidiaceae</taxon>
        <taxon>Exidia</taxon>
    </lineage>
</organism>
<evidence type="ECO:0000256" key="6">
    <source>
        <dbReference type="ARBA" id="ARBA00023002"/>
    </source>
</evidence>
<evidence type="ECO:0000313" key="10">
    <source>
        <dbReference type="EMBL" id="KZV92295.1"/>
    </source>
</evidence>
<dbReference type="SUPFAM" id="SSF48264">
    <property type="entry name" value="Cytochrome P450"/>
    <property type="match status" value="1"/>
</dbReference>
<accession>A0A165HQ01</accession>
<evidence type="ECO:0000256" key="9">
    <source>
        <dbReference type="PIRSR" id="PIRSR602401-1"/>
    </source>
</evidence>
<dbReference type="Proteomes" id="UP000077266">
    <property type="component" value="Unassembled WGS sequence"/>
</dbReference>
<sequence length="533" mass="59888">MSVVQAATALSAAYAVFVVGRLLAKREPGDRLIAINAGPLAMPISGFWPPKGWLGNSWAHFLRAAFDRFGQTVIPCIFPLTAERYIYVGDAAACKMIMNDRHAFIKDVKAYAVISFFGENIVGTEGDTWVRHRSIARKSFGERNNALLWTETVRTLEDWFAPWDAEIGAQGGKITANLTESMRDITLFIIASAGFGLQFSRTTLGEKREGYALPFGKALFTAIETMFHRVLAPRWLYSLPIESLRKSDEAYSELQRYIKQMIAEARASGAAPGADAESSEAADLFRRLVDANDEEQGARLTDDELLSNIYVFFLAGHETSAHTLTFAFALLALHPEVQDKLYEEAKRLWPEDSGEQWSTSKLPDYNRLEYALAVFRETLRLFPAEVAMQRVSVNDTTLPSQIRNAAGQWQPARLPVKAGTVCVLDIHAVHMSPLDWGEDAERFRPERFIDSPGYEWPRDAWIPFTGGPHVCLGQRFATVESVCILARMARKYRISPTPEIAKLPKDEQWRRLTKWTVGITSTPGRVDLSFEKR</sequence>
<dbReference type="InterPro" id="IPR001128">
    <property type="entry name" value="Cyt_P450"/>
</dbReference>
<reference evidence="10 11" key="1">
    <citation type="journal article" date="2016" name="Mol. Biol. Evol.">
        <title>Comparative Genomics of Early-Diverging Mushroom-Forming Fungi Provides Insights into the Origins of Lignocellulose Decay Capabilities.</title>
        <authorList>
            <person name="Nagy L.G."/>
            <person name="Riley R."/>
            <person name="Tritt A."/>
            <person name="Adam C."/>
            <person name="Daum C."/>
            <person name="Floudas D."/>
            <person name="Sun H."/>
            <person name="Yadav J.S."/>
            <person name="Pangilinan J."/>
            <person name="Larsson K.H."/>
            <person name="Matsuura K."/>
            <person name="Barry K."/>
            <person name="Labutti K."/>
            <person name="Kuo R."/>
            <person name="Ohm R.A."/>
            <person name="Bhattacharya S.S."/>
            <person name="Shirouzu T."/>
            <person name="Yoshinaga Y."/>
            <person name="Martin F.M."/>
            <person name="Grigoriev I.V."/>
            <person name="Hibbett D.S."/>
        </authorList>
    </citation>
    <scope>NUCLEOTIDE SEQUENCE [LARGE SCALE GENOMIC DNA]</scope>
    <source>
        <strain evidence="10 11">HHB12029</strain>
    </source>
</reference>
<dbReference type="InterPro" id="IPR050121">
    <property type="entry name" value="Cytochrome_P450_monoxygenase"/>
</dbReference>
<dbReference type="Pfam" id="PF00067">
    <property type="entry name" value="p450"/>
    <property type="match status" value="1"/>
</dbReference>
<dbReference type="GO" id="GO:0004497">
    <property type="term" value="F:monooxygenase activity"/>
    <property type="evidence" value="ECO:0007669"/>
    <property type="project" value="UniProtKB-KW"/>
</dbReference>
<dbReference type="GO" id="GO:0005506">
    <property type="term" value="F:iron ion binding"/>
    <property type="evidence" value="ECO:0007669"/>
    <property type="project" value="InterPro"/>
</dbReference>
<comment type="cofactor">
    <cofactor evidence="1 9">
        <name>heme</name>
        <dbReference type="ChEBI" id="CHEBI:30413"/>
    </cofactor>
</comment>
<keyword evidence="4 9" id="KW-0349">Heme</keyword>
<evidence type="ECO:0000256" key="8">
    <source>
        <dbReference type="ARBA" id="ARBA00023033"/>
    </source>
</evidence>
<dbReference type="PRINTS" id="PR00385">
    <property type="entry name" value="P450"/>
</dbReference>
<protein>
    <submittedName>
        <fullName evidence="10">Cytochrome P450</fullName>
    </submittedName>
</protein>
<keyword evidence="5 9" id="KW-0479">Metal-binding</keyword>
<gene>
    <name evidence="10" type="ORF">EXIGLDRAFT_718573</name>
</gene>
<dbReference type="AlphaFoldDB" id="A0A165HQ01"/>